<dbReference type="Pfam" id="PF07727">
    <property type="entry name" value="RVT_2"/>
    <property type="match status" value="1"/>
</dbReference>
<dbReference type="OrthoDB" id="3208215at2759"/>
<organism evidence="2 3">
    <name type="scientific">Wolfiporia cocos (strain MD-104)</name>
    <name type="common">Brown rot fungus</name>
    <dbReference type="NCBI Taxonomy" id="742152"/>
    <lineage>
        <taxon>Eukaryota</taxon>
        <taxon>Fungi</taxon>
        <taxon>Dikarya</taxon>
        <taxon>Basidiomycota</taxon>
        <taxon>Agaricomycotina</taxon>
        <taxon>Agaricomycetes</taxon>
        <taxon>Polyporales</taxon>
        <taxon>Phaeolaceae</taxon>
        <taxon>Wolfiporia</taxon>
    </lineage>
</organism>
<evidence type="ECO:0000259" key="1">
    <source>
        <dbReference type="Pfam" id="PF07727"/>
    </source>
</evidence>
<protein>
    <recommendedName>
        <fullName evidence="1">Reverse transcriptase Ty1/copia-type domain-containing protein</fullName>
    </recommendedName>
</protein>
<gene>
    <name evidence="2" type="ORF">WOLCODRAFT_46348</name>
</gene>
<sequence>FCLKRDENCAPVRFKVRWVCKGYEAVFGQDYNQTSSPTMRMESFRTLLHLA</sequence>
<name>A0A2H3JCN7_WOLCO</name>
<evidence type="ECO:0000313" key="2">
    <source>
        <dbReference type="EMBL" id="PCH35438.1"/>
    </source>
</evidence>
<accession>A0A2H3JCN7</accession>
<keyword evidence="3" id="KW-1185">Reference proteome</keyword>
<evidence type="ECO:0000313" key="3">
    <source>
        <dbReference type="Proteomes" id="UP000218811"/>
    </source>
</evidence>
<feature type="non-terminal residue" evidence="2">
    <location>
        <position position="1"/>
    </location>
</feature>
<feature type="domain" description="Reverse transcriptase Ty1/copia-type" evidence="1">
    <location>
        <begin position="4"/>
        <end position="51"/>
    </location>
</feature>
<reference evidence="2 3" key="1">
    <citation type="journal article" date="2012" name="Science">
        <title>The Paleozoic origin of enzymatic lignin decomposition reconstructed from 31 fungal genomes.</title>
        <authorList>
            <person name="Floudas D."/>
            <person name="Binder M."/>
            <person name="Riley R."/>
            <person name="Barry K."/>
            <person name="Blanchette R.A."/>
            <person name="Henrissat B."/>
            <person name="Martinez A.T."/>
            <person name="Otillar R."/>
            <person name="Spatafora J.W."/>
            <person name="Yadav J.S."/>
            <person name="Aerts A."/>
            <person name="Benoit I."/>
            <person name="Boyd A."/>
            <person name="Carlson A."/>
            <person name="Copeland A."/>
            <person name="Coutinho P.M."/>
            <person name="de Vries R.P."/>
            <person name="Ferreira P."/>
            <person name="Findley K."/>
            <person name="Foster B."/>
            <person name="Gaskell J."/>
            <person name="Glotzer D."/>
            <person name="Gorecki P."/>
            <person name="Heitman J."/>
            <person name="Hesse C."/>
            <person name="Hori C."/>
            <person name="Igarashi K."/>
            <person name="Jurgens J.A."/>
            <person name="Kallen N."/>
            <person name="Kersten P."/>
            <person name="Kohler A."/>
            <person name="Kuees U."/>
            <person name="Kumar T.K.A."/>
            <person name="Kuo A."/>
            <person name="LaButti K."/>
            <person name="Larrondo L.F."/>
            <person name="Lindquist E."/>
            <person name="Ling A."/>
            <person name="Lombard V."/>
            <person name="Lucas S."/>
            <person name="Lundell T."/>
            <person name="Martin R."/>
            <person name="McLaughlin D.J."/>
            <person name="Morgenstern I."/>
            <person name="Morin E."/>
            <person name="Murat C."/>
            <person name="Nagy L.G."/>
            <person name="Nolan M."/>
            <person name="Ohm R.A."/>
            <person name="Patyshakuliyeva A."/>
            <person name="Rokas A."/>
            <person name="Ruiz-Duenas F.J."/>
            <person name="Sabat G."/>
            <person name="Salamov A."/>
            <person name="Samejima M."/>
            <person name="Schmutz J."/>
            <person name="Slot J.C."/>
            <person name="St John F."/>
            <person name="Stenlid J."/>
            <person name="Sun H."/>
            <person name="Sun S."/>
            <person name="Syed K."/>
            <person name="Tsang A."/>
            <person name="Wiebenga A."/>
            <person name="Young D."/>
            <person name="Pisabarro A."/>
            <person name="Eastwood D.C."/>
            <person name="Martin F."/>
            <person name="Cullen D."/>
            <person name="Grigoriev I.V."/>
            <person name="Hibbett D.S."/>
        </authorList>
    </citation>
    <scope>NUCLEOTIDE SEQUENCE [LARGE SCALE GENOMIC DNA]</scope>
    <source>
        <strain evidence="2 3">MD-104</strain>
    </source>
</reference>
<dbReference type="EMBL" id="KB467854">
    <property type="protein sequence ID" value="PCH35438.1"/>
    <property type="molecule type" value="Genomic_DNA"/>
</dbReference>
<dbReference type="InterPro" id="IPR013103">
    <property type="entry name" value="RVT_2"/>
</dbReference>
<proteinExistence type="predicted"/>
<dbReference type="AlphaFoldDB" id="A0A2H3JCN7"/>
<dbReference type="Proteomes" id="UP000218811">
    <property type="component" value="Unassembled WGS sequence"/>
</dbReference>
<feature type="non-terminal residue" evidence="2">
    <location>
        <position position="51"/>
    </location>
</feature>